<feature type="compositionally biased region" description="Basic and acidic residues" evidence="1">
    <location>
        <begin position="202"/>
        <end position="221"/>
    </location>
</feature>
<dbReference type="EMBL" id="KM260754">
    <property type="protein sequence ID" value="AJM87334.1"/>
    <property type="molecule type" value="Genomic_DNA"/>
</dbReference>
<feature type="region of interest" description="Disordered" evidence="1">
    <location>
        <begin position="202"/>
        <end position="233"/>
    </location>
</feature>
<geneLocation type="plasmid" evidence="2">
    <name>pCM32</name>
</geneLocation>
<name>A0A0C5BH98_9PSEU</name>
<reference evidence="2" key="1">
    <citation type="journal article" date="2015" name="Appl. Microbiol. Biotechnol.">
        <title>Characterization of the chromosomal integration of Saccharopolyspora plasmid pCM32 and its application to improve production of spinosyn in Saccharopolyspora spinosa.</title>
        <authorList>
            <person name="Chen J."/>
            <person name="Xia H."/>
            <person name="Dang F."/>
            <person name="Xu Q."/>
            <person name="Li W."/>
            <person name="Qin Z."/>
        </authorList>
    </citation>
    <scope>NUCLEOTIDE SEQUENCE</scope>
    <source>
        <strain evidence="2">YIM 61095</strain>
        <plasmid evidence="2">pCM32</plasmid>
    </source>
</reference>
<sequence length="316" mass="35752">MAAMDAYQAMVPREFRGRFRGSMDLQLENPTPEGRKFFTLTSGDIDYDAEAFFGRGYCHWLAGAIHSLTGFELITYDYRSAEGSWAPAHTAVKTPNGTVLDIFGDHHPSEVVRRYEQNGHFEVRTRCIPTERFCGEVITGADENRGDPMWWAKGMFGRQDFLVLVTHFARVLLVKHGYGSYLRYEETPSAADVRTAPDLVRSEREWREQQEKENRIKRWSERAATAGGSGMSLTEQARAQLAQSMEKAEYIRGALRQATLDSEGNAELISQVSDESQSLVEAAGYYRQINQQLIELHGLIDRATELTESYSMQLAA</sequence>
<accession>A0A0C5BH98</accession>
<evidence type="ECO:0000256" key="1">
    <source>
        <dbReference type="SAM" id="MobiDB-lite"/>
    </source>
</evidence>
<proteinExistence type="predicted"/>
<dbReference type="AlphaFoldDB" id="A0A0C5BH98"/>
<gene>
    <name evidence="2" type="ORF">pCM32.8</name>
</gene>
<evidence type="ECO:0000313" key="2">
    <source>
        <dbReference type="EMBL" id="AJM87334.1"/>
    </source>
</evidence>
<protein>
    <submittedName>
        <fullName evidence="2">TraB</fullName>
    </submittedName>
</protein>
<keyword evidence="2" id="KW-0614">Plasmid</keyword>
<organism evidence="2">
    <name type="scientific">Saccharopolyspora endophytica</name>
    <dbReference type="NCBI Taxonomy" id="543886"/>
    <lineage>
        <taxon>Bacteria</taxon>
        <taxon>Bacillati</taxon>
        <taxon>Actinomycetota</taxon>
        <taxon>Actinomycetes</taxon>
        <taxon>Pseudonocardiales</taxon>
        <taxon>Pseudonocardiaceae</taxon>
        <taxon>Saccharopolyspora</taxon>
    </lineage>
</organism>